<feature type="transmembrane region" description="Helical" evidence="6">
    <location>
        <begin position="327"/>
        <end position="344"/>
    </location>
</feature>
<protein>
    <recommendedName>
        <fullName evidence="7">Major facilitator superfamily (MFS) profile domain-containing protein</fullName>
    </recommendedName>
</protein>
<proteinExistence type="predicted"/>
<evidence type="ECO:0000256" key="1">
    <source>
        <dbReference type="ARBA" id="ARBA00004141"/>
    </source>
</evidence>
<dbReference type="PROSITE" id="PS50850">
    <property type="entry name" value="MFS"/>
    <property type="match status" value="1"/>
</dbReference>
<feature type="transmembrane region" description="Helical" evidence="6">
    <location>
        <begin position="108"/>
        <end position="125"/>
    </location>
</feature>
<dbReference type="Pfam" id="PF07690">
    <property type="entry name" value="MFS_1"/>
    <property type="match status" value="1"/>
</dbReference>
<gene>
    <name evidence="8" type="ORF">WICPIJ_005723</name>
</gene>
<feature type="transmembrane region" description="Helical" evidence="6">
    <location>
        <begin position="446"/>
        <end position="470"/>
    </location>
</feature>
<evidence type="ECO:0000256" key="5">
    <source>
        <dbReference type="ARBA" id="ARBA00023136"/>
    </source>
</evidence>
<feature type="transmembrane region" description="Helical" evidence="6">
    <location>
        <begin position="419"/>
        <end position="440"/>
    </location>
</feature>
<comment type="subcellular location">
    <subcellularLocation>
        <location evidence="1">Membrane</location>
        <topology evidence="1">Multi-pass membrane protein</topology>
    </subcellularLocation>
</comment>
<evidence type="ECO:0000256" key="3">
    <source>
        <dbReference type="ARBA" id="ARBA00022692"/>
    </source>
</evidence>
<keyword evidence="5 6" id="KW-0472">Membrane</keyword>
<organism evidence="8 9">
    <name type="scientific">Wickerhamomyces pijperi</name>
    <name type="common">Yeast</name>
    <name type="synonym">Pichia pijperi</name>
    <dbReference type="NCBI Taxonomy" id="599730"/>
    <lineage>
        <taxon>Eukaryota</taxon>
        <taxon>Fungi</taxon>
        <taxon>Dikarya</taxon>
        <taxon>Ascomycota</taxon>
        <taxon>Saccharomycotina</taxon>
        <taxon>Saccharomycetes</taxon>
        <taxon>Phaffomycetales</taxon>
        <taxon>Wickerhamomycetaceae</taxon>
        <taxon>Wickerhamomyces</taxon>
    </lineage>
</organism>
<keyword evidence="3 6" id="KW-0812">Transmembrane</keyword>
<keyword evidence="4 6" id="KW-1133">Transmembrane helix</keyword>
<evidence type="ECO:0000313" key="8">
    <source>
        <dbReference type="EMBL" id="KAH3683307.1"/>
    </source>
</evidence>
<dbReference type="PANTHER" id="PTHR23504:SF15">
    <property type="entry name" value="MAJOR FACILITATOR SUPERFAMILY (MFS) PROFILE DOMAIN-CONTAINING PROTEIN"/>
    <property type="match status" value="1"/>
</dbReference>
<evidence type="ECO:0000256" key="6">
    <source>
        <dbReference type="SAM" id="Phobius"/>
    </source>
</evidence>
<accession>A0A9P8Q568</accession>
<feature type="transmembrane region" description="Helical" evidence="6">
    <location>
        <begin position="209"/>
        <end position="229"/>
    </location>
</feature>
<feature type="transmembrane region" description="Helical" evidence="6">
    <location>
        <begin position="76"/>
        <end position="96"/>
    </location>
</feature>
<comment type="caution">
    <text evidence="8">The sequence shown here is derived from an EMBL/GenBank/DDBJ whole genome shotgun (WGS) entry which is preliminary data.</text>
</comment>
<evidence type="ECO:0000256" key="2">
    <source>
        <dbReference type="ARBA" id="ARBA00022448"/>
    </source>
</evidence>
<sequence>MRSQFNRILGNITRSFSVTSTTTLVPDFSTFPIEQIIIISLVRISDPIAFTSLHPYVYYMVQEFGIADTEADIARYVGYLSSVFAFSQFLTCYHWGRFADRFGRKPTMMIGITGSAISWLILGFAKNYYWAFFARFLNGLLDGNVAIVSTLVAENVGTKKKKHQALGFASITLVWEIGSAVGSMIGGFLSGKNAVSGVEWLTDSFPYALPNIIISSLLGLSLVIGLFFMEETHFQLKYRRDHFIDFADNVRVKLLRLKPRERAWHRPRLYSISEESPLLGDTDSITSYKSQVTVDEYAVSGDEESGSSSISVEIVKESSWEVLSKPAIFYGVVGDFILTLHITINNQFLPIFLAYEIARDPQTGSLISHFPFHIQGGLSYSAQDIGELLSMTGILGIIIVVFIFPYANHHYEPLTIYKTMIKAYPIIYTLVPYLTLLANYKGLSMAATLFHISVKSITSSVASPQILILIQTLAPENQRGMVNGAIISITAFARTMAPIVWGYLFAFAEANSIAWVGWWSLSLFGLVAIYFGRFLTDKDVADEDDKAALAENTRSSNKMLQNTFKARSLEGTLVI</sequence>
<keyword evidence="9" id="KW-1185">Reference proteome</keyword>
<evidence type="ECO:0000256" key="4">
    <source>
        <dbReference type="ARBA" id="ARBA00022989"/>
    </source>
</evidence>
<feature type="domain" description="Major facilitator superfamily (MFS) profile" evidence="7">
    <location>
        <begin position="35"/>
        <end position="540"/>
    </location>
</feature>
<dbReference type="GO" id="GO:0022857">
    <property type="term" value="F:transmembrane transporter activity"/>
    <property type="evidence" value="ECO:0007669"/>
    <property type="project" value="InterPro"/>
</dbReference>
<dbReference type="GO" id="GO:0016020">
    <property type="term" value="C:membrane"/>
    <property type="evidence" value="ECO:0007669"/>
    <property type="project" value="UniProtKB-SubCell"/>
</dbReference>
<reference evidence="8" key="2">
    <citation type="submission" date="2021-01" db="EMBL/GenBank/DDBJ databases">
        <authorList>
            <person name="Schikora-Tamarit M.A."/>
        </authorList>
    </citation>
    <scope>NUCLEOTIDE SEQUENCE</scope>
    <source>
        <strain evidence="8">CBS2887</strain>
    </source>
</reference>
<dbReference type="OrthoDB" id="10262656at2759"/>
<dbReference type="PANTHER" id="PTHR23504">
    <property type="entry name" value="MAJOR FACILITATOR SUPERFAMILY DOMAIN-CONTAINING PROTEIN 10"/>
    <property type="match status" value="1"/>
</dbReference>
<dbReference type="InterPro" id="IPR020846">
    <property type="entry name" value="MFS_dom"/>
</dbReference>
<reference evidence="8" key="1">
    <citation type="journal article" date="2021" name="Open Biol.">
        <title>Shared evolutionary footprints suggest mitochondrial oxidative damage underlies multiple complex I losses in fungi.</title>
        <authorList>
            <person name="Schikora-Tamarit M.A."/>
            <person name="Marcet-Houben M."/>
            <person name="Nosek J."/>
            <person name="Gabaldon T."/>
        </authorList>
    </citation>
    <scope>NUCLEOTIDE SEQUENCE</scope>
    <source>
        <strain evidence="8">CBS2887</strain>
    </source>
</reference>
<dbReference type="InterPro" id="IPR011701">
    <property type="entry name" value="MFS"/>
</dbReference>
<dbReference type="Proteomes" id="UP000774326">
    <property type="component" value="Unassembled WGS sequence"/>
</dbReference>
<dbReference type="InterPro" id="IPR001958">
    <property type="entry name" value="Tet-R_TetA/multi-R_MdtG-like"/>
</dbReference>
<evidence type="ECO:0000259" key="7">
    <source>
        <dbReference type="PROSITE" id="PS50850"/>
    </source>
</evidence>
<keyword evidence="2" id="KW-0813">Transport</keyword>
<feature type="transmembrane region" description="Helical" evidence="6">
    <location>
        <begin position="482"/>
        <end position="506"/>
    </location>
</feature>
<name>A0A9P8Q568_WICPI</name>
<feature type="transmembrane region" description="Helical" evidence="6">
    <location>
        <begin position="388"/>
        <end position="407"/>
    </location>
</feature>
<dbReference type="AlphaFoldDB" id="A0A9P8Q568"/>
<dbReference type="Gene3D" id="1.20.1250.20">
    <property type="entry name" value="MFS general substrate transporter like domains"/>
    <property type="match status" value="1"/>
</dbReference>
<feature type="transmembrane region" description="Helical" evidence="6">
    <location>
        <begin position="165"/>
        <end position="189"/>
    </location>
</feature>
<dbReference type="PRINTS" id="PR01035">
    <property type="entry name" value="TCRTETA"/>
</dbReference>
<dbReference type="CDD" id="cd17330">
    <property type="entry name" value="MFS_SLC46_TetA_like"/>
    <property type="match status" value="1"/>
</dbReference>
<evidence type="ECO:0000313" key="9">
    <source>
        <dbReference type="Proteomes" id="UP000774326"/>
    </source>
</evidence>
<dbReference type="SUPFAM" id="SSF103473">
    <property type="entry name" value="MFS general substrate transporter"/>
    <property type="match status" value="1"/>
</dbReference>
<feature type="transmembrane region" description="Helical" evidence="6">
    <location>
        <begin position="512"/>
        <end position="531"/>
    </location>
</feature>
<dbReference type="EMBL" id="JAEUBG010003191">
    <property type="protein sequence ID" value="KAH3683307.1"/>
    <property type="molecule type" value="Genomic_DNA"/>
</dbReference>
<dbReference type="InterPro" id="IPR036259">
    <property type="entry name" value="MFS_trans_sf"/>
</dbReference>